<evidence type="ECO:0000313" key="5">
    <source>
        <dbReference type="Proteomes" id="UP000741282"/>
    </source>
</evidence>
<feature type="transmembrane region" description="Helical" evidence="3">
    <location>
        <begin position="146"/>
        <end position="179"/>
    </location>
</feature>
<keyword evidence="3" id="KW-1133">Transmembrane helix</keyword>
<sequence>MLSKYKQDLNRVILILAKPFMRVHPDILSVIGTLFPILFLYFMIQQKYLAALVSFLSVFYDTVDGAVARATGKVTKFGGLLDSTLDRISDSIYIISFYYAGIISIELTLMLLLSSYLISYIRSRAELAGKGSFVLNVGLIERPERMIFLVSALIAELFAPGLAKYILLMMLILSVVTVLQRMFKARSILASIAD</sequence>
<evidence type="ECO:0000313" key="4">
    <source>
        <dbReference type="EMBL" id="MCA9376493.1"/>
    </source>
</evidence>
<dbReference type="PROSITE" id="PS00379">
    <property type="entry name" value="CDP_ALCOHOL_P_TRANSF"/>
    <property type="match status" value="1"/>
</dbReference>
<organism evidence="4 5">
    <name type="scientific">Candidatus Dojkabacteria bacterium</name>
    <dbReference type="NCBI Taxonomy" id="2099670"/>
    <lineage>
        <taxon>Bacteria</taxon>
        <taxon>Candidatus Dojkabacteria</taxon>
    </lineage>
</organism>
<feature type="transmembrane region" description="Helical" evidence="3">
    <location>
        <begin position="27"/>
        <end position="44"/>
    </location>
</feature>
<dbReference type="InterPro" id="IPR000462">
    <property type="entry name" value="CDP-OH_P_trans"/>
</dbReference>
<evidence type="ECO:0000256" key="1">
    <source>
        <dbReference type="ARBA" id="ARBA00022679"/>
    </source>
</evidence>
<keyword evidence="3" id="KW-0812">Transmembrane</keyword>
<keyword evidence="1 2" id="KW-0808">Transferase</keyword>
<dbReference type="AlphaFoldDB" id="A0A955I4I7"/>
<dbReference type="GO" id="GO:0008654">
    <property type="term" value="P:phospholipid biosynthetic process"/>
    <property type="evidence" value="ECO:0007669"/>
    <property type="project" value="InterPro"/>
</dbReference>
<proteinExistence type="inferred from homology"/>
<keyword evidence="3" id="KW-0472">Membrane</keyword>
<feature type="transmembrane region" description="Helical" evidence="3">
    <location>
        <begin position="97"/>
        <end position="118"/>
    </location>
</feature>
<accession>A0A955I4I7</accession>
<dbReference type="GO" id="GO:0016780">
    <property type="term" value="F:phosphotransferase activity, for other substituted phosphate groups"/>
    <property type="evidence" value="ECO:0007669"/>
    <property type="project" value="InterPro"/>
</dbReference>
<evidence type="ECO:0000256" key="3">
    <source>
        <dbReference type="SAM" id="Phobius"/>
    </source>
</evidence>
<reference evidence="4" key="1">
    <citation type="submission" date="2020-04" db="EMBL/GenBank/DDBJ databases">
        <authorList>
            <person name="Zhang T."/>
        </authorList>
    </citation>
    <scope>NUCLEOTIDE SEQUENCE</scope>
    <source>
        <strain evidence="4">HKST-UBA17</strain>
    </source>
</reference>
<dbReference type="Pfam" id="PF01066">
    <property type="entry name" value="CDP-OH_P_transf"/>
    <property type="match status" value="1"/>
</dbReference>
<dbReference type="InterPro" id="IPR043130">
    <property type="entry name" value="CDP-OH_PTrfase_TM_dom"/>
</dbReference>
<dbReference type="EMBL" id="JAGQLN010000003">
    <property type="protein sequence ID" value="MCA9376493.1"/>
    <property type="molecule type" value="Genomic_DNA"/>
</dbReference>
<reference evidence="4" key="2">
    <citation type="journal article" date="2021" name="Microbiome">
        <title>Successional dynamics and alternative stable states in a saline activated sludge microbial community over 9 years.</title>
        <authorList>
            <person name="Wang Y."/>
            <person name="Ye J."/>
            <person name="Ju F."/>
            <person name="Liu L."/>
            <person name="Boyd J.A."/>
            <person name="Deng Y."/>
            <person name="Parks D.H."/>
            <person name="Jiang X."/>
            <person name="Yin X."/>
            <person name="Woodcroft B.J."/>
            <person name="Tyson G.W."/>
            <person name="Hugenholtz P."/>
            <person name="Polz M.F."/>
            <person name="Zhang T."/>
        </authorList>
    </citation>
    <scope>NUCLEOTIDE SEQUENCE</scope>
    <source>
        <strain evidence="4">HKST-UBA17</strain>
    </source>
</reference>
<dbReference type="Gene3D" id="1.20.120.1760">
    <property type="match status" value="1"/>
</dbReference>
<dbReference type="GO" id="GO:0016020">
    <property type="term" value="C:membrane"/>
    <property type="evidence" value="ECO:0007669"/>
    <property type="project" value="InterPro"/>
</dbReference>
<comment type="caution">
    <text evidence="4">The sequence shown here is derived from an EMBL/GenBank/DDBJ whole genome shotgun (WGS) entry which is preliminary data.</text>
</comment>
<comment type="similarity">
    <text evidence="2">Belongs to the CDP-alcohol phosphatidyltransferase class-I family.</text>
</comment>
<name>A0A955I4I7_9BACT</name>
<gene>
    <name evidence="4" type="ORF">KC685_01065</name>
</gene>
<evidence type="ECO:0000256" key="2">
    <source>
        <dbReference type="RuleBase" id="RU003750"/>
    </source>
</evidence>
<protein>
    <submittedName>
        <fullName evidence="4">CDP-alcohol phosphatidyltransferase family protein</fullName>
    </submittedName>
</protein>
<dbReference type="InterPro" id="IPR048254">
    <property type="entry name" value="CDP_ALCOHOL_P_TRANSF_CS"/>
</dbReference>
<dbReference type="Proteomes" id="UP000741282">
    <property type="component" value="Unassembled WGS sequence"/>
</dbReference>